<reference evidence="1 2" key="1">
    <citation type="journal article" date="2018" name="Pathog. Dis.">
        <title>Whole-genome sequencing based characterization of antimicrobial resistance in Enterococcus.</title>
        <authorList>
            <person name="Tyson G."/>
        </authorList>
    </citation>
    <scope>NUCLEOTIDE SEQUENCE [LARGE SCALE GENOMIC DNA]</scope>
    <source>
        <strain evidence="1 2">CVM N55263</strain>
    </source>
</reference>
<comment type="caution">
    <text evidence="1">The sequence shown here is derived from an EMBL/GenBank/DDBJ whole genome shotgun (WGS) entry which is preliminary data.</text>
</comment>
<protein>
    <recommendedName>
        <fullName evidence="3">Alpha/beta hydrolase</fullName>
    </recommendedName>
</protein>
<dbReference type="SUPFAM" id="SSF53474">
    <property type="entry name" value="alpha/beta-Hydrolases"/>
    <property type="match status" value="1"/>
</dbReference>
<dbReference type="PROSITE" id="PS51257">
    <property type="entry name" value="PROKAR_LIPOPROTEIN"/>
    <property type="match status" value="1"/>
</dbReference>
<evidence type="ECO:0000313" key="2">
    <source>
        <dbReference type="Proteomes" id="UP000237934"/>
    </source>
</evidence>
<proteinExistence type="predicted"/>
<gene>
    <name evidence="1" type="ORF">CUS89_06980</name>
</gene>
<name>A0A2S7RUY1_ENTMU</name>
<dbReference type="InterPro" id="IPR010315">
    <property type="entry name" value="DUF915_hydro-like"/>
</dbReference>
<dbReference type="Proteomes" id="UP000237934">
    <property type="component" value="Unassembled WGS sequence"/>
</dbReference>
<dbReference type="Pfam" id="PF06028">
    <property type="entry name" value="DUF915"/>
    <property type="match status" value="1"/>
</dbReference>
<organism evidence="1 2">
    <name type="scientific">Enterococcus mundtii</name>
    <dbReference type="NCBI Taxonomy" id="53346"/>
    <lineage>
        <taxon>Bacteria</taxon>
        <taxon>Bacillati</taxon>
        <taxon>Bacillota</taxon>
        <taxon>Bacilli</taxon>
        <taxon>Lactobacillales</taxon>
        <taxon>Enterococcaceae</taxon>
        <taxon>Enterococcus</taxon>
    </lineage>
</organism>
<sequence>MKGVRKVIKQNKVNFNRVLSRMVLLVLLILSGCQTQENKSQKETASTETTVTSQVKPVEKGTIPTLFVHGYKGTVNSFKGMIDRLETESKGQQELTLTVDINGNVQAQGALSKEATNPMIQVLFEDNENNEWNQAEWIRACLVYLQTTDQINKVNIVGHSMGGVSGLRYLVTYGQETTLPQVEKFVALGAPFNDFVDDSGQNLADLLENGPTVVSSRYQDYQTMVGNLPTNTQFLLVAGQLSEVELSDGTVPLNSALAVYALLKQHGNPVMEKVEEGEGASHSMLHENEEVDREVSRFLWGID</sequence>
<dbReference type="InterPro" id="IPR029058">
    <property type="entry name" value="AB_hydrolase_fold"/>
</dbReference>
<dbReference type="EMBL" id="PUAP01000021">
    <property type="protein sequence ID" value="PQF23635.1"/>
    <property type="molecule type" value="Genomic_DNA"/>
</dbReference>
<evidence type="ECO:0000313" key="1">
    <source>
        <dbReference type="EMBL" id="PQF23635.1"/>
    </source>
</evidence>
<accession>A0A2S7RUY1</accession>
<dbReference type="AlphaFoldDB" id="A0A2S7RUY1"/>
<dbReference type="Gene3D" id="3.40.50.1820">
    <property type="entry name" value="alpha/beta hydrolase"/>
    <property type="match status" value="1"/>
</dbReference>
<evidence type="ECO:0008006" key="3">
    <source>
        <dbReference type="Google" id="ProtNLM"/>
    </source>
</evidence>